<comment type="subcellular location">
    <subcellularLocation>
        <location evidence="1">Cell membrane</location>
        <topology evidence="1">Multi-pass membrane protein</topology>
    </subcellularLocation>
</comment>
<evidence type="ECO:0000256" key="5">
    <source>
        <dbReference type="ARBA" id="ARBA00022989"/>
    </source>
</evidence>
<feature type="transmembrane region" description="Helical" evidence="7">
    <location>
        <begin position="309"/>
        <end position="330"/>
    </location>
</feature>
<keyword evidence="6 7" id="KW-0472">Membrane</keyword>
<feature type="transmembrane region" description="Helical" evidence="7">
    <location>
        <begin position="122"/>
        <end position="145"/>
    </location>
</feature>
<dbReference type="PANTHER" id="PTHR43141:SF4">
    <property type="entry name" value="CYTOCHROME BD2 SUBUNIT II"/>
    <property type="match status" value="1"/>
</dbReference>
<evidence type="ECO:0000256" key="2">
    <source>
        <dbReference type="ARBA" id="ARBA00007543"/>
    </source>
</evidence>
<keyword evidence="3" id="KW-1003">Cell membrane</keyword>
<evidence type="ECO:0000256" key="7">
    <source>
        <dbReference type="SAM" id="Phobius"/>
    </source>
</evidence>
<proteinExistence type="inferred from homology"/>
<feature type="transmembrane region" description="Helical" evidence="7">
    <location>
        <begin position="204"/>
        <end position="222"/>
    </location>
</feature>
<evidence type="ECO:0000313" key="8">
    <source>
        <dbReference type="EMBL" id="MDU0371967.1"/>
    </source>
</evidence>
<evidence type="ECO:0000256" key="4">
    <source>
        <dbReference type="ARBA" id="ARBA00022692"/>
    </source>
</evidence>
<evidence type="ECO:0000313" key="9">
    <source>
        <dbReference type="Proteomes" id="UP001250698"/>
    </source>
</evidence>
<protein>
    <submittedName>
        <fullName evidence="8">Cytochrome d ubiquinol oxidase subunit II</fullName>
    </submittedName>
</protein>
<evidence type="ECO:0000256" key="6">
    <source>
        <dbReference type="ARBA" id="ARBA00023136"/>
    </source>
</evidence>
<keyword evidence="5 7" id="KW-1133">Transmembrane helix</keyword>
<feature type="transmembrane region" description="Helical" evidence="7">
    <location>
        <begin position="265"/>
        <end position="289"/>
    </location>
</feature>
<dbReference type="EMBL" id="JAWDJT010000012">
    <property type="protein sequence ID" value="MDU0371967.1"/>
    <property type="molecule type" value="Genomic_DNA"/>
</dbReference>
<keyword evidence="9" id="KW-1185">Reference proteome</keyword>
<gene>
    <name evidence="8" type="ORF">ROI90_16300</name>
</gene>
<accession>A0ABU3TKW2</accession>
<evidence type="ECO:0000256" key="1">
    <source>
        <dbReference type="ARBA" id="ARBA00004651"/>
    </source>
</evidence>
<dbReference type="Proteomes" id="UP001250698">
    <property type="component" value="Unassembled WGS sequence"/>
</dbReference>
<comment type="caution">
    <text evidence="8">The sequence shown here is derived from an EMBL/GenBank/DDBJ whole genome shotgun (WGS) entry which is preliminary data.</text>
</comment>
<dbReference type="RefSeq" id="WP_315999425.1">
    <property type="nucleotide sequence ID" value="NZ_JAWDJT010000012.1"/>
</dbReference>
<evidence type="ECO:0000256" key="3">
    <source>
        <dbReference type="ARBA" id="ARBA00022475"/>
    </source>
</evidence>
<organism evidence="8 9">
    <name type="scientific">Hymenobacter endophyticus</name>
    <dbReference type="NCBI Taxonomy" id="3076335"/>
    <lineage>
        <taxon>Bacteria</taxon>
        <taxon>Pseudomonadati</taxon>
        <taxon>Bacteroidota</taxon>
        <taxon>Cytophagia</taxon>
        <taxon>Cytophagales</taxon>
        <taxon>Hymenobacteraceae</taxon>
        <taxon>Hymenobacter</taxon>
    </lineage>
</organism>
<feature type="transmembrane region" description="Helical" evidence="7">
    <location>
        <begin position="165"/>
        <end position="184"/>
    </location>
</feature>
<comment type="similarity">
    <text evidence="2">Belongs to the cytochrome ubiquinol oxidase subunit 2 family.</text>
</comment>
<feature type="transmembrane region" description="Helical" evidence="7">
    <location>
        <begin position="6"/>
        <end position="35"/>
    </location>
</feature>
<dbReference type="InterPro" id="IPR003317">
    <property type="entry name" value="Cyt-d_oxidase_su2"/>
</dbReference>
<reference evidence="8 9" key="1">
    <citation type="submission" date="2023-10" db="EMBL/GenBank/DDBJ databases">
        <title>Hymenobacter endophyticus sp. nov., an isolate from the leaf tissues of wheat.</title>
        <authorList>
            <person name="Dai Y."/>
        </authorList>
    </citation>
    <scope>NUCLEOTIDE SEQUENCE [LARGE SCALE GENOMIC DNA]</scope>
    <source>
        <strain evidence="8 9">ZK17L-C2</strain>
    </source>
</reference>
<name>A0ABU3TKW2_9BACT</name>
<keyword evidence="4 7" id="KW-0812">Transmembrane</keyword>
<feature type="transmembrane region" description="Helical" evidence="7">
    <location>
        <begin position="85"/>
        <end position="102"/>
    </location>
</feature>
<dbReference type="Pfam" id="PF02322">
    <property type="entry name" value="Cyt_bd_oxida_II"/>
    <property type="match status" value="1"/>
</dbReference>
<feature type="transmembrane region" description="Helical" evidence="7">
    <location>
        <begin position="61"/>
        <end position="79"/>
    </location>
</feature>
<feature type="transmembrane region" description="Helical" evidence="7">
    <location>
        <begin position="228"/>
        <end position="253"/>
    </location>
</feature>
<dbReference type="PANTHER" id="PTHR43141">
    <property type="entry name" value="CYTOCHROME BD2 SUBUNIT II"/>
    <property type="match status" value="1"/>
</dbReference>
<sequence>MPLLSYVVIAYLFLAILLYLLLGGADFGGGIIELFTSEKNRRVTRETVYHAIGPIWEANHMWLIIAVVILFVGFPRIYTTMSVHLHLPLLALLLGIIARGTAFGFRHYDAVHDRMQGVYSRIFVYSSAITPFFLGVIAGSALAGYIDPLATDFWTAYVGSWLHPFALAVGVFTVALCGYLAAVYTIGEARTAPDRQRFVRKTRLLTVVAVVAGALVFVAAYMEKLPLLHWVLGNAVGRTALGLATASLGLLWLRLDRGNTAMLRILAGFQVTMILLAVGYAHFPNFLMLRGGHHLSLVDELAPPRTVEALGQALLLGSLLILPALFYLYYSFERDKSHGQVPAATQPD</sequence>